<name>A0A0P8BUI2_9BACT</name>
<evidence type="ECO:0000313" key="1">
    <source>
        <dbReference type="EMBL" id="KPQ13567.1"/>
    </source>
</evidence>
<dbReference type="EMBL" id="LJXT01000086">
    <property type="protein sequence ID" value="KPQ13567.1"/>
    <property type="molecule type" value="Genomic_DNA"/>
</dbReference>
<proteinExistence type="predicted"/>
<reference evidence="1 2" key="1">
    <citation type="submission" date="2015-09" db="EMBL/GenBank/DDBJ databases">
        <title>Identification and resolution of microdiversity through metagenomic sequencing of parallel consortia.</title>
        <authorList>
            <person name="Nelson W.C."/>
            <person name="Romine M.F."/>
            <person name="Lindemann S.R."/>
        </authorList>
    </citation>
    <scope>NUCLEOTIDE SEQUENCE [LARGE SCALE GENOMIC DNA]</scope>
    <source>
        <strain evidence="1">HL-49</strain>
    </source>
</reference>
<accession>A0A0P8BUI2</accession>
<dbReference type="Proteomes" id="UP000050421">
    <property type="component" value="Unassembled WGS sequence"/>
</dbReference>
<comment type="caution">
    <text evidence="1">The sequence shown here is derived from an EMBL/GenBank/DDBJ whole genome shotgun (WGS) entry which is preliminary data.</text>
</comment>
<evidence type="ECO:0000313" key="2">
    <source>
        <dbReference type="Proteomes" id="UP000050421"/>
    </source>
</evidence>
<organism evidence="1 2">
    <name type="scientific">Algoriphagus marincola HL-49</name>
    <dbReference type="NCBI Taxonomy" id="1305737"/>
    <lineage>
        <taxon>Bacteria</taxon>
        <taxon>Pseudomonadati</taxon>
        <taxon>Bacteroidota</taxon>
        <taxon>Cytophagia</taxon>
        <taxon>Cytophagales</taxon>
        <taxon>Cyclobacteriaceae</taxon>
        <taxon>Algoriphagus</taxon>
    </lineage>
</organism>
<gene>
    <name evidence="1" type="ORF">HLUCCX10_12685</name>
</gene>
<dbReference type="PATRIC" id="fig|1305737.6.peg.3194"/>
<protein>
    <submittedName>
        <fullName evidence="1">Uncharacterized protein</fullName>
    </submittedName>
</protein>
<sequence length="69" mass="8082">METKKINSEPLSYFLTLSPGILTETKDFLFDLMEETARAQSIPADRKEDRIYLISHLHRLFAGLEKQRQ</sequence>
<dbReference type="AlphaFoldDB" id="A0A0P8BUI2"/>